<dbReference type="Gene3D" id="3.90.1590.10">
    <property type="entry name" value="glutathione-dependent formaldehyde- activating enzyme (gfa)"/>
    <property type="match status" value="1"/>
</dbReference>
<dbReference type="Pfam" id="PF04828">
    <property type="entry name" value="GFA"/>
    <property type="match status" value="1"/>
</dbReference>
<comment type="similarity">
    <text evidence="1">Belongs to the Gfa family.</text>
</comment>
<dbReference type="InterPro" id="IPR011057">
    <property type="entry name" value="Mss4-like_sf"/>
</dbReference>
<evidence type="ECO:0000313" key="6">
    <source>
        <dbReference type="EMBL" id="OBS16001.1"/>
    </source>
</evidence>
<evidence type="ECO:0000313" key="7">
    <source>
        <dbReference type="Proteomes" id="UP000091967"/>
    </source>
</evidence>
<organism evidence="6 7">
    <name type="scientific">Fusarium poae</name>
    <dbReference type="NCBI Taxonomy" id="36050"/>
    <lineage>
        <taxon>Eukaryota</taxon>
        <taxon>Fungi</taxon>
        <taxon>Dikarya</taxon>
        <taxon>Ascomycota</taxon>
        <taxon>Pezizomycotina</taxon>
        <taxon>Sordariomycetes</taxon>
        <taxon>Hypocreomycetidae</taxon>
        <taxon>Hypocreales</taxon>
        <taxon>Nectriaceae</taxon>
        <taxon>Fusarium</taxon>
    </lineage>
</organism>
<evidence type="ECO:0000256" key="3">
    <source>
        <dbReference type="ARBA" id="ARBA00022833"/>
    </source>
</evidence>
<keyword evidence="4" id="KW-0456">Lyase</keyword>
<keyword evidence="2" id="KW-0479">Metal-binding</keyword>
<dbReference type="PANTHER" id="PTHR33337:SF30">
    <property type="entry name" value="DUF636 DOMAIN PROTEIN (AFU_ORTHOLOGUE AFUA_1G03180)"/>
    <property type="match status" value="1"/>
</dbReference>
<sequence>MESTTQHGSCLCGAIRIEVDQSVDAKLETSVCHCLECRKITSGVASLNWTVPSTAMRYIQGSPKSYTKKHGEKGFLFTVSFCGSCGSVLACSLPDKENIVVIQAGILDDPAVLMQTPTTELNITHRVMWLDPVGSTQQKEGY</sequence>
<evidence type="ECO:0000259" key="5">
    <source>
        <dbReference type="PROSITE" id="PS51891"/>
    </source>
</evidence>
<dbReference type="InterPro" id="IPR006913">
    <property type="entry name" value="CENP-V/GFA"/>
</dbReference>
<comment type="caution">
    <text evidence="6">The sequence shown here is derived from an EMBL/GenBank/DDBJ whole genome shotgun (WGS) entry which is preliminary data.</text>
</comment>
<feature type="domain" description="CENP-V/GFA" evidence="5">
    <location>
        <begin position="6"/>
        <end position="122"/>
    </location>
</feature>
<keyword evidence="7" id="KW-1185">Reference proteome</keyword>
<dbReference type="OMA" id="CGCLLYK"/>
<protein>
    <recommendedName>
        <fullName evidence="5">CENP-V/GFA domain-containing protein</fullName>
    </recommendedName>
</protein>
<dbReference type="STRING" id="36050.A0A1B8A6A3"/>
<evidence type="ECO:0000256" key="1">
    <source>
        <dbReference type="ARBA" id="ARBA00005495"/>
    </source>
</evidence>
<accession>A0A1B8A6A3</accession>
<dbReference type="OrthoDB" id="2212170at2759"/>
<proteinExistence type="inferred from homology"/>
<name>A0A1B8A6A3_FUSPO</name>
<keyword evidence="3" id="KW-0862">Zinc</keyword>
<dbReference type="GO" id="GO:0016846">
    <property type="term" value="F:carbon-sulfur lyase activity"/>
    <property type="evidence" value="ECO:0007669"/>
    <property type="project" value="InterPro"/>
</dbReference>
<gene>
    <name evidence="6" type="ORF">FPOA_13276</name>
</gene>
<dbReference type="AlphaFoldDB" id="A0A1B8A6A3"/>
<dbReference type="GO" id="GO:0046872">
    <property type="term" value="F:metal ion binding"/>
    <property type="evidence" value="ECO:0007669"/>
    <property type="project" value="UniProtKB-KW"/>
</dbReference>
<dbReference type="PANTHER" id="PTHR33337">
    <property type="entry name" value="GFA DOMAIN-CONTAINING PROTEIN"/>
    <property type="match status" value="1"/>
</dbReference>
<dbReference type="EMBL" id="LYXU01000117">
    <property type="protein sequence ID" value="OBS16001.1"/>
    <property type="molecule type" value="Genomic_DNA"/>
</dbReference>
<dbReference type="SUPFAM" id="SSF51316">
    <property type="entry name" value="Mss4-like"/>
    <property type="match status" value="1"/>
</dbReference>
<dbReference type="Proteomes" id="UP000091967">
    <property type="component" value="Unassembled WGS sequence"/>
</dbReference>
<evidence type="ECO:0000256" key="4">
    <source>
        <dbReference type="ARBA" id="ARBA00023239"/>
    </source>
</evidence>
<reference evidence="6 7" key="1">
    <citation type="submission" date="2016-06" db="EMBL/GenBank/DDBJ databases">
        <title>Living apart together: crosstalk between the core and supernumerary genomes in a fungal plant pathogen.</title>
        <authorList>
            <person name="Vanheule A."/>
            <person name="Audenaert K."/>
            <person name="Warris S."/>
            <person name="Van De Geest H."/>
            <person name="Schijlen E."/>
            <person name="Hofte M."/>
            <person name="De Saeger S."/>
            <person name="Haesaert G."/>
            <person name="Waalwijk C."/>
            <person name="Van Der Lee T."/>
        </authorList>
    </citation>
    <scope>NUCLEOTIDE SEQUENCE [LARGE SCALE GENOMIC DNA]</scope>
    <source>
        <strain evidence="6 7">2516</strain>
    </source>
</reference>
<evidence type="ECO:0000256" key="2">
    <source>
        <dbReference type="ARBA" id="ARBA00022723"/>
    </source>
</evidence>
<dbReference type="PROSITE" id="PS51891">
    <property type="entry name" value="CENP_V_GFA"/>
    <property type="match status" value="1"/>
</dbReference>